<dbReference type="RefSeq" id="WP_037260724.1">
    <property type="nucleotide sequence ID" value="NZ_JALZ01000006.1"/>
</dbReference>
<dbReference type="eggNOG" id="COG3703">
    <property type="taxonomic scope" value="Bacteria"/>
</dbReference>
<sequence>MTFDFFFGYGSLVNTQTHTNRPNHPASLSGWRRAWRALPNRSVSFLTAVPDAESEIDGLVAAVAPEEWDALHAREAFYDKHDATPLLRHAAGDKARIAVFAVPETTSTRPTREVPVLLSYLDVVLQGYLHVFGPEGAERFIETTDGWDAPILNDRGAPRYPRAQHLTDAETAWVDDALARRGIAPFAA</sequence>
<dbReference type="InterPro" id="IPR013024">
    <property type="entry name" value="GGCT-like"/>
</dbReference>
<dbReference type="Proteomes" id="UP000022447">
    <property type="component" value="Unassembled WGS sequence"/>
</dbReference>
<dbReference type="EMBL" id="JALZ01000006">
    <property type="protein sequence ID" value="ETX15209.1"/>
    <property type="molecule type" value="Genomic_DNA"/>
</dbReference>
<dbReference type="STRING" id="1449350.OCH239_18195"/>
<comment type="caution">
    <text evidence="1">The sequence shown here is derived from an EMBL/GenBank/DDBJ whole genome shotgun (WGS) entry which is preliminary data.</text>
</comment>
<reference evidence="1 2" key="1">
    <citation type="submission" date="2014-01" db="EMBL/GenBank/DDBJ databases">
        <title>Roseivivax halodurans JCM 10272 Genome Sequencing.</title>
        <authorList>
            <person name="Lai Q."/>
            <person name="Li G."/>
            <person name="Shao Z."/>
        </authorList>
    </citation>
    <scope>NUCLEOTIDE SEQUENCE [LARGE SCALE GENOMIC DNA]</scope>
    <source>
        <strain evidence="1 2">JCM 10272</strain>
    </source>
</reference>
<protein>
    <recommendedName>
        <fullName evidence="3">Gamma-glutamylcyclotransferase AIG2-like domain-containing protein</fullName>
    </recommendedName>
</protein>
<dbReference type="PATRIC" id="fig|1449350.3.peg.1644"/>
<dbReference type="AlphaFoldDB" id="X7EGH8"/>
<accession>X7EGH8</accession>
<evidence type="ECO:0000313" key="2">
    <source>
        <dbReference type="Proteomes" id="UP000022447"/>
    </source>
</evidence>
<gene>
    <name evidence="1" type="ORF">OCH239_18195</name>
</gene>
<proteinExistence type="predicted"/>
<evidence type="ECO:0008006" key="3">
    <source>
        <dbReference type="Google" id="ProtNLM"/>
    </source>
</evidence>
<dbReference type="OrthoDB" id="5567366at2"/>
<dbReference type="CDD" id="cd06661">
    <property type="entry name" value="GGCT_like"/>
    <property type="match status" value="1"/>
</dbReference>
<evidence type="ECO:0000313" key="1">
    <source>
        <dbReference type="EMBL" id="ETX15209.1"/>
    </source>
</evidence>
<name>X7EGH8_9RHOB</name>
<keyword evidence="2" id="KW-1185">Reference proteome</keyword>
<organism evidence="1 2">
    <name type="scientific">Roseivivax halodurans JCM 10272</name>
    <dbReference type="NCBI Taxonomy" id="1449350"/>
    <lineage>
        <taxon>Bacteria</taxon>
        <taxon>Pseudomonadati</taxon>
        <taxon>Pseudomonadota</taxon>
        <taxon>Alphaproteobacteria</taxon>
        <taxon>Rhodobacterales</taxon>
        <taxon>Roseobacteraceae</taxon>
        <taxon>Roseivivax</taxon>
    </lineage>
</organism>
<dbReference type="Gene3D" id="3.10.490.10">
    <property type="entry name" value="Gamma-glutamyl cyclotransferase-like"/>
    <property type="match status" value="1"/>
</dbReference>